<evidence type="ECO:0000313" key="2">
    <source>
        <dbReference type="EMBL" id="CUH60269.1"/>
    </source>
</evidence>
<reference evidence="2 3" key="1">
    <citation type="submission" date="2015-09" db="EMBL/GenBank/DDBJ databases">
        <authorList>
            <consortium name="Swine Surveillance"/>
        </authorList>
    </citation>
    <scope>NUCLEOTIDE SEQUENCE [LARGE SCALE GENOMIC DNA]</scope>
    <source>
        <strain evidence="2 3">CECT 5294</strain>
    </source>
</reference>
<sequence length="247" mass="27159">MFDNETAGIGHNKGPVFNAEIVEAFAKEAAEIADAASVWGEKNISTPAEAGKLKDFLDTARSSLKEIEARRQEEKKPFLDAGREIDAAFKKITGVIEAAGKIAKAPLQEYLDEQDRIAEEQRRAEQQAARKAAEEAENERRIAERNRNAAAIAEAEEKAAAAVEAAKASEAERKTRISSATGTGNNRTSLRTVLVGRLSNINQAMLHYRERQELHDLIVRMANADIRAAKGQPIKIPGIEIFEEKKL</sequence>
<gene>
    <name evidence="2" type="ORF">THS5294_01558</name>
</gene>
<accession>A0A0P1EZP4</accession>
<evidence type="ECO:0000256" key="1">
    <source>
        <dbReference type="SAM" id="MobiDB-lite"/>
    </source>
</evidence>
<protein>
    <submittedName>
        <fullName evidence="2">Uncharacterized protein</fullName>
    </submittedName>
</protein>
<name>A0A0P1EZP4_9RHOB</name>
<evidence type="ECO:0000313" key="3">
    <source>
        <dbReference type="Proteomes" id="UP000051298"/>
    </source>
</evidence>
<feature type="compositionally biased region" description="Basic and acidic residues" evidence="1">
    <location>
        <begin position="131"/>
        <end position="142"/>
    </location>
</feature>
<dbReference type="AlphaFoldDB" id="A0A0P1EZP4"/>
<feature type="region of interest" description="Disordered" evidence="1">
    <location>
        <begin position="119"/>
        <end position="142"/>
    </location>
</feature>
<dbReference type="RefSeq" id="WP_139278628.1">
    <property type="nucleotide sequence ID" value="NZ_CYRX01000025.1"/>
</dbReference>
<dbReference type="EMBL" id="CYRX01000025">
    <property type="protein sequence ID" value="CUH60269.1"/>
    <property type="molecule type" value="Genomic_DNA"/>
</dbReference>
<organism evidence="2 3">
    <name type="scientific">Thalassobacter stenotrophicus</name>
    <dbReference type="NCBI Taxonomy" id="266809"/>
    <lineage>
        <taxon>Bacteria</taxon>
        <taxon>Pseudomonadati</taxon>
        <taxon>Pseudomonadota</taxon>
        <taxon>Alphaproteobacteria</taxon>
        <taxon>Rhodobacterales</taxon>
        <taxon>Roseobacteraceae</taxon>
        <taxon>Thalassobacter</taxon>
    </lineage>
</organism>
<dbReference type="Proteomes" id="UP000051298">
    <property type="component" value="Unassembled WGS sequence"/>
</dbReference>
<proteinExistence type="predicted"/>